<dbReference type="PANTHER" id="PTHR12788">
    <property type="entry name" value="PROTEIN-TYROSINE SULFOTRANSFERASE 2"/>
    <property type="match status" value="1"/>
</dbReference>
<accession>A0A382XUJ9</accession>
<feature type="non-terminal residue" evidence="2">
    <location>
        <position position="1"/>
    </location>
</feature>
<dbReference type="PANTHER" id="PTHR12788:SF10">
    <property type="entry name" value="PROTEIN-TYROSINE SULFOTRANSFERASE"/>
    <property type="match status" value="1"/>
</dbReference>
<dbReference type="EMBL" id="UINC01170473">
    <property type="protein sequence ID" value="SVD74529.1"/>
    <property type="molecule type" value="Genomic_DNA"/>
</dbReference>
<dbReference type="AlphaFoldDB" id="A0A382XUJ9"/>
<dbReference type="Gene3D" id="3.40.50.300">
    <property type="entry name" value="P-loop containing nucleotide triphosphate hydrolases"/>
    <property type="match status" value="1"/>
</dbReference>
<reference evidence="2" key="1">
    <citation type="submission" date="2018-05" db="EMBL/GenBank/DDBJ databases">
        <authorList>
            <person name="Lanie J.A."/>
            <person name="Ng W.-L."/>
            <person name="Kazmierczak K.M."/>
            <person name="Andrzejewski T.M."/>
            <person name="Davidsen T.M."/>
            <person name="Wayne K.J."/>
            <person name="Tettelin H."/>
            <person name="Glass J.I."/>
            <person name="Rusch D."/>
            <person name="Podicherti R."/>
            <person name="Tsui H.-C.T."/>
            <person name="Winkler M.E."/>
        </authorList>
    </citation>
    <scope>NUCLEOTIDE SEQUENCE</scope>
</reference>
<dbReference type="GO" id="GO:0005794">
    <property type="term" value="C:Golgi apparatus"/>
    <property type="evidence" value="ECO:0007669"/>
    <property type="project" value="TreeGrafter"/>
</dbReference>
<evidence type="ECO:0000256" key="1">
    <source>
        <dbReference type="ARBA" id="ARBA00022679"/>
    </source>
</evidence>
<feature type="non-terminal residue" evidence="2">
    <location>
        <position position="268"/>
    </location>
</feature>
<evidence type="ECO:0008006" key="3">
    <source>
        <dbReference type="Google" id="ProtNLM"/>
    </source>
</evidence>
<dbReference type="InterPro" id="IPR027417">
    <property type="entry name" value="P-loop_NTPase"/>
</dbReference>
<organism evidence="2">
    <name type="scientific">marine metagenome</name>
    <dbReference type="NCBI Taxonomy" id="408172"/>
    <lineage>
        <taxon>unclassified sequences</taxon>
        <taxon>metagenomes</taxon>
        <taxon>ecological metagenomes</taxon>
    </lineage>
</organism>
<gene>
    <name evidence="2" type="ORF">METZ01_LOCUS427383</name>
</gene>
<sequence>LAHFSLARLFDDEKKFEQAFQSLKAANLQVAQRRGYDANGYKQLLNSLKQITVATPSTLEAITPVPIFIVGMPRSGSTLIEQILAGHPQICSTNELPFIENIARSLDQQGGLAGTIAGLGSDKQRALRDTYYAQVNPHLEIGNAFFTDKWPDNFWFISLIFAVIPEAKIINIVRDPLDNAIGQFRQYFAKGNAFSFSFPGILDYWSNYLQIMNHWDRVFPGKILHVSYEQLASNPQQEMETVYEYCGLGFASESLDITQGQRSIMTPS</sequence>
<evidence type="ECO:0000313" key="2">
    <source>
        <dbReference type="EMBL" id="SVD74529.1"/>
    </source>
</evidence>
<protein>
    <recommendedName>
        <fullName evidence="3">Sulfotransferase domain-containing protein</fullName>
    </recommendedName>
</protein>
<dbReference type="InterPro" id="IPR026634">
    <property type="entry name" value="TPST-like"/>
</dbReference>
<keyword evidence="1" id="KW-0808">Transferase</keyword>
<name>A0A382XUJ9_9ZZZZ</name>
<proteinExistence type="predicted"/>
<dbReference type="GO" id="GO:0008476">
    <property type="term" value="F:protein-tyrosine sulfotransferase activity"/>
    <property type="evidence" value="ECO:0007669"/>
    <property type="project" value="InterPro"/>
</dbReference>
<dbReference type="Pfam" id="PF13469">
    <property type="entry name" value="Sulfotransfer_3"/>
    <property type="match status" value="1"/>
</dbReference>
<dbReference type="SUPFAM" id="SSF52540">
    <property type="entry name" value="P-loop containing nucleoside triphosphate hydrolases"/>
    <property type="match status" value="1"/>
</dbReference>